<reference evidence="2" key="1">
    <citation type="journal article" date="2019" name="Int. J. Syst. Evol. Microbiol.">
        <title>The Global Catalogue of Microorganisms (GCM) 10K type strain sequencing project: providing services to taxonomists for standard genome sequencing and annotation.</title>
        <authorList>
            <consortium name="The Broad Institute Genomics Platform"/>
            <consortium name="The Broad Institute Genome Sequencing Center for Infectious Disease"/>
            <person name="Wu L."/>
            <person name="Ma J."/>
        </authorList>
    </citation>
    <scope>NUCLEOTIDE SEQUENCE [LARGE SCALE GENOMIC DNA]</scope>
    <source>
        <strain evidence="2">JCM 18302</strain>
    </source>
</reference>
<dbReference type="PROSITE" id="PS51318">
    <property type="entry name" value="TAT"/>
    <property type="match status" value="1"/>
</dbReference>
<dbReference type="Proteomes" id="UP001500804">
    <property type="component" value="Unassembled WGS sequence"/>
</dbReference>
<dbReference type="PANTHER" id="PTHR43649">
    <property type="entry name" value="ARABINOSE-BINDING PROTEIN-RELATED"/>
    <property type="match status" value="1"/>
</dbReference>
<dbReference type="Pfam" id="PF13416">
    <property type="entry name" value="SBP_bac_8"/>
    <property type="match status" value="1"/>
</dbReference>
<evidence type="ECO:0000313" key="2">
    <source>
        <dbReference type="Proteomes" id="UP001500804"/>
    </source>
</evidence>
<comment type="caution">
    <text evidence="1">The sequence shown here is derived from an EMBL/GenBank/DDBJ whole genome shotgun (WGS) entry which is preliminary data.</text>
</comment>
<evidence type="ECO:0000313" key="1">
    <source>
        <dbReference type="EMBL" id="GAA5113210.1"/>
    </source>
</evidence>
<accession>A0ABP9NH31</accession>
<keyword evidence="2" id="KW-1185">Reference proteome</keyword>
<organism evidence="1 2">
    <name type="scientific">Pseudonocardia adelaidensis</name>
    <dbReference type="NCBI Taxonomy" id="648754"/>
    <lineage>
        <taxon>Bacteria</taxon>
        <taxon>Bacillati</taxon>
        <taxon>Actinomycetota</taxon>
        <taxon>Actinomycetes</taxon>
        <taxon>Pseudonocardiales</taxon>
        <taxon>Pseudonocardiaceae</taxon>
        <taxon>Pseudonocardia</taxon>
    </lineage>
</organism>
<dbReference type="Gene3D" id="3.40.190.10">
    <property type="entry name" value="Periplasmic binding protein-like II"/>
    <property type="match status" value="1"/>
</dbReference>
<dbReference type="SUPFAM" id="SSF53850">
    <property type="entry name" value="Periplasmic binding protein-like II"/>
    <property type="match status" value="1"/>
</dbReference>
<dbReference type="PANTHER" id="PTHR43649:SF12">
    <property type="entry name" value="DIACETYLCHITOBIOSE BINDING PROTEIN DASA"/>
    <property type="match status" value="1"/>
</dbReference>
<protein>
    <submittedName>
        <fullName evidence="1">Sugar ABC transporter substrate-binding protein</fullName>
    </submittedName>
</protein>
<gene>
    <name evidence="1" type="ORF">GCM10023320_08520</name>
</gene>
<sequence>MTTQHSRVMPFARTVGRRSFLRGAGLLAAGATAVPLLSSCGGSGAGASDSLVVWWNQGFYPAQDEAVRAVAQAWSQQAGMPIDLQFYGTNDIPQKEQSAVAAGSTPDVLFAEINQSAKHAYEGLLADVSRVVEPMQITDGARRSARLYNGEAEAASYYTVPLWQFTVSLFHWRSMLADIGMDHAQAPRDWDGYWGFWKQAQDAYRARGNNDVFAVGWPMGSAAGDTNYDTQQVLRAYGVELLDDQNNLVTTDEVRRGVADALTWIVDLYKQGYSPADSLNWQDSSNNTYFLNRSVLCTPNGSLSMPGAIKEDEPEKWKDIVTTGFPDRAIGGPSPSITLLHSAAVFEASEKKDKALDFLSFFTRPENVIQVLKGAQGRWAPVQTSLLEDPYFAQSDDPNVQAAIQQMSGQTVPSWATLSPAYSQSERVQVWGNAIGRVALQGASPQEGADWALEQIQEQFKEFEVG</sequence>
<dbReference type="InterPro" id="IPR050490">
    <property type="entry name" value="Bact_solute-bd_prot1"/>
</dbReference>
<dbReference type="InterPro" id="IPR006059">
    <property type="entry name" value="SBP"/>
</dbReference>
<dbReference type="EMBL" id="BAABJO010000003">
    <property type="protein sequence ID" value="GAA5113210.1"/>
    <property type="molecule type" value="Genomic_DNA"/>
</dbReference>
<name>A0ABP9NH31_9PSEU</name>
<dbReference type="InterPro" id="IPR006311">
    <property type="entry name" value="TAT_signal"/>
</dbReference>
<proteinExistence type="predicted"/>